<organism evidence="1">
    <name type="scientific">marine sediment metagenome</name>
    <dbReference type="NCBI Taxonomy" id="412755"/>
    <lineage>
        <taxon>unclassified sequences</taxon>
        <taxon>metagenomes</taxon>
        <taxon>ecological metagenomes</taxon>
    </lineage>
</organism>
<comment type="caution">
    <text evidence="1">The sequence shown here is derived from an EMBL/GenBank/DDBJ whole genome shotgun (WGS) entry which is preliminary data.</text>
</comment>
<proteinExistence type="predicted"/>
<gene>
    <name evidence="1" type="ORF">LCGC14_1717850</name>
</gene>
<accession>A0A0F9JTP9</accession>
<protein>
    <submittedName>
        <fullName evidence="1">Uncharacterized protein</fullName>
    </submittedName>
</protein>
<dbReference type="AlphaFoldDB" id="A0A0F9JTP9"/>
<dbReference type="EMBL" id="LAZR01015414">
    <property type="protein sequence ID" value="KKM13268.1"/>
    <property type="molecule type" value="Genomic_DNA"/>
</dbReference>
<sequence length="57" mass="6484">MPNCVVCKNKVEQDMVNDEFSNVLKQVNTYGVDSLTEHEQVAYLGLVCSQECFDKLK</sequence>
<reference evidence="1" key="1">
    <citation type="journal article" date="2015" name="Nature">
        <title>Complex archaea that bridge the gap between prokaryotes and eukaryotes.</title>
        <authorList>
            <person name="Spang A."/>
            <person name="Saw J.H."/>
            <person name="Jorgensen S.L."/>
            <person name="Zaremba-Niedzwiedzka K."/>
            <person name="Martijn J."/>
            <person name="Lind A.E."/>
            <person name="van Eijk R."/>
            <person name="Schleper C."/>
            <person name="Guy L."/>
            <person name="Ettema T.J."/>
        </authorList>
    </citation>
    <scope>NUCLEOTIDE SEQUENCE</scope>
</reference>
<name>A0A0F9JTP9_9ZZZZ</name>
<evidence type="ECO:0000313" key="1">
    <source>
        <dbReference type="EMBL" id="KKM13268.1"/>
    </source>
</evidence>